<sequence length="252" mass="28571">MASKDYFADKLYILLNFLKRQPKQLYLSFFIFLSLIAIVICIIQPWRVVQSVKVNAVLLNPKTIQKQLNIKPGTPRWRVAGQLAFIETNFLQKNHKIEDIHLGLNGNQVNVEVSERVTAGFINTKEKWYALDRKGHRVKEVTTPDGSAPIYKDFGSKGKLAQTAQSFADLDLTLRQNISQITFSPIKSNPNRLVINMNDGNTVYASIGTFGKKIIYYPGIAAQMPQKGIVDLQFGAYSYTYGQNHDKNNTKR</sequence>
<dbReference type="STRING" id="907931.GCA_000165675_00918"/>
<dbReference type="RefSeq" id="WP_010007742.1">
    <property type="nucleotide sequence ID" value="NZ_JAGYGP010000001.1"/>
</dbReference>
<keyword evidence="3 6" id="KW-0812">Transmembrane</keyword>
<organism evidence="7 8">
    <name type="scientific">Leuconostoc fallax</name>
    <dbReference type="NCBI Taxonomy" id="1251"/>
    <lineage>
        <taxon>Bacteria</taxon>
        <taxon>Bacillati</taxon>
        <taxon>Bacillota</taxon>
        <taxon>Bacilli</taxon>
        <taxon>Lactobacillales</taxon>
        <taxon>Lactobacillaceae</taxon>
        <taxon>Leuconostoc</taxon>
    </lineage>
</organism>
<dbReference type="GO" id="GO:0005886">
    <property type="term" value="C:plasma membrane"/>
    <property type="evidence" value="ECO:0007669"/>
    <property type="project" value="UniProtKB-SubCell"/>
</dbReference>
<protein>
    <recommendedName>
        <fullName evidence="6">Cell division protein DivIB</fullName>
    </recommendedName>
</protein>
<dbReference type="Gene3D" id="3.40.50.10960">
    <property type="match status" value="1"/>
</dbReference>
<dbReference type="HAMAP" id="MF_00912">
    <property type="entry name" value="DivIB"/>
    <property type="match status" value="1"/>
</dbReference>
<keyword evidence="5 6" id="KW-0131">Cell cycle</keyword>
<reference evidence="7 8" key="1">
    <citation type="journal article" date="2019" name="Appl. Microbiol. Biotechnol.">
        <title>Uncovering carbohydrate metabolism through a genotype-phenotype association study of 56 lactic acid bacteria genomes.</title>
        <authorList>
            <person name="Buron-Moles G."/>
            <person name="Chailyan A."/>
            <person name="Dolejs I."/>
            <person name="Forster J."/>
            <person name="Miks M.H."/>
        </authorList>
    </citation>
    <scope>NUCLEOTIDE SEQUENCE [LARGE SCALE GENOMIC DNA]</scope>
    <source>
        <strain evidence="7 8">ATCC 700006</strain>
    </source>
</reference>
<comment type="function">
    <text evidence="6">Cell division protein that may be involved in stabilizing or promoting the assembly of the division complex.</text>
</comment>
<evidence type="ECO:0000256" key="3">
    <source>
        <dbReference type="ARBA" id="ARBA00022692"/>
    </source>
</evidence>
<dbReference type="EMBL" id="PUFI01000014">
    <property type="protein sequence ID" value="TDG68111.1"/>
    <property type="molecule type" value="Genomic_DNA"/>
</dbReference>
<evidence type="ECO:0000256" key="5">
    <source>
        <dbReference type="ARBA" id="ARBA00023306"/>
    </source>
</evidence>
<dbReference type="InterPro" id="IPR050487">
    <property type="entry name" value="FtsQ_DivIB"/>
</dbReference>
<dbReference type="InterPro" id="IPR026580">
    <property type="entry name" value="DivIB"/>
</dbReference>
<keyword evidence="2 6" id="KW-0132">Cell division</keyword>
<evidence type="ECO:0000313" key="7">
    <source>
        <dbReference type="EMBL" id="TDG68111.1"/>
    </source>
</evidence>
<evidence type="ECO:0000256" key="6">
    <source>
        <dbReference type="HAMAP-Rule" id="MF_00912"/>
    </source>
</evidence>
<dbReference type="Proteomes" id="UP000295681">
    <property type="component" value="Unassembled WGS sequence"/>
</dbReference>
<dbReference type="GO" id="GO:0032153">
    <property type="term" value="C:cell division site"/>
    <property type="evidence" value="ECO:0007669"/>
    <property type="project" value="UniProtKB-UniRule"/>
</dbReference>
<evidence type="ECO:0000256" key="1">
    <source>
        <dbReference type="ARBA" id="ARBA00022475"/>
    </source>
</evidence>
<dbReference type="AlphaFoldDB" id="A0A4R5N8H9"/>
<feature type="transmembrane region" description="Helical" evidence="6">
    <location>
        <begin position="25"/>
        <end position="46"/>
    </location>
</feature>
<evidence type="ECO:0000256" key="2">
    <source>
        <dbReference type="ARBA" id="ARBA00022618"/>
    </source>
</evidence>
<dbReference type="PANTHER" id="PTHR37820">
    <property type="entry name" value="CELL DIVISION PROTEIN DIVIB"/>
    <property type="match status" value="1"/>
</dbReference>
<evidence type="ECO:0000313" key="8">
    <source>
        <dbReference type="Proteomes" id="UP000295681"/>
    </source>
</evidence>
<comment type="similarity">
    <text evidence="6">Belongs to the FtsQ/DivIB family. DivIB subfamily.</text>
</comment>
<evidence type="ECO:0000256" key="4">
    <source>
        <dbReference type="ARBA" id="ARBA00022989"/>
    </source>
</evidence>
<comment type="subcellular location">
    <subcellularLocation>
        <location evidence="6">Cell membrane</location>
        <topology evidence="6">Single-pass type II membrane protein</topology>
    </subcellularLocation>
    <text evidence="6">Localizes to the division septum.</text>
</comment>
<keyword evidence="6" id="KW-0472">Membrane</keyword>
<keyword evidence="1 6" id="KW-1003">Cell membrane</keyword>
<comment type="caution">
    <text evidence="7">The sequence shown here is derived from an EMBL/GenBank/DDBJ whole genome shotgun (WGS) entry which is preliminary data.</text>
</comment>
<dbReference type="PANTHER" id="PTHR37820:SF1">
    <property type="entry name" value="CELL DIVISION PROTEIN FTSQ"/>
    <property type="match status" value="1"/>
</dbReference>
<proteinExistence type="inferred from homology"/>
<keyword evidence="8" id="KW-1185">Reference proteome</keyword>
<gene>
    <name evidence="6" type="primary">divIB</name>
    <name evidence="7" type="ORF">C5L23_000417</name>
</gene>
<dbReference type="GO" id="GO:0043093">
    <property type="term" value="P:FtsZ-dependent cytokinesis"/>
    <property type="evidence" value="ECO:0007669"/>
    <property type="project" value="UniProtKB-UniRule"/>
</dbReference>
<accession>A0A4R5N8H9</accession>
<name>A0A4R5N8H9_9LACO</name>
<keyword evidence="4 6" id="KW-1133">Transmembrane helix</keyword>